<keyword evidence="2" id="KW-0805">Transcription regulation</keyword>
<reference evidence="8" key="1">
    <citation type="journal article" date="2013" name="Genome Announc.">
        <title>Draft Genome Sequence of Streptomyces bottropensis ATCC 25435, a Bottromycin-Producing Actinomycete.</title>
        <authorList>
            <person name="Zhang H."/>
            <person name="Zhou W."/>
            <person name="Zhuang Y."/>
            <person name="Liang X."/>
            <person name="Liu T."/>
        </authorList>
    </citation>
    <scope>NUCLEOTIDE SEQUENCE [LARGE SCALE GENOMIC DNA]</scope>
    <source>
        <strain evidence="8">ATCC 25435</strain>
    </source>
</reference>
<dbReference type="SUPFAM" id="SSF53850">
    <property type="entry name" value="Periplasmic binding protein-like II"/>
    <property type="match status" value="1"/>
</dbReference>
<comment type="similarity">
    <text evidence="1">Belongs to the LysR transcriptional regulatory family.</text>
</comment>
<dbReference type="Gene3D" id="3.40.190.10">
    <property type="entry name" value="Periplasmic binding protein-like II"/>
    <property type="match status" value="2"/>
</dbReference>
<dbReference type="Proteomes" id="UP000030760">
    <property type="component" value="Unassembled WGS sequence"/>
</dbReference>
<organism evidence="7 8">
    <name type="scientific">Streptomyces bottropensis ATCC 25435</name>
    <dbReference type="NCBI Taxonomy" id="1054862"/>
    <lineage>
        <taxon>Bacteria</taxon>
        <taxon>Bacillati</taxon>
        <taxon>Actinomycetota</taxon>
        <taxon>Actinomycetes</taxon>
        <taxon>Kitasatosporales</taxon>
        <taxon>Streptomycetaceae</taxon>
        <taxon>Streptomyces</taxon>
    </lineage>
</organism>
<dbReference type="GO" id="GO:0032993">
    <property type="term" value="C:protein-DNA complex"/>
    <property type="evidence" value="ECO:0007669"/>
    <property type="project" value="TreeGrafter"/>
</dbReference>
<evidence type="ECO:0000256" key="2">
    <source>
        <dbReference type="ARBA" id="ARBA00023015"/>
    </source>
</evidence>
<dbReference type="GO" id="GO:0003677">
    <property type="term" value="F:DNA binding"/>
    <property type="evidence" value="ECO:0007669"/>
    <property type="project" value="UniProtKB-KW"/>
</dbReference>
<dbReference type="PANTHER" id="PTHR30346">
    <property type="entry name" value="TRANSCRIPTIONAL DUAL REGULATOR HCAR-RELATED"/>
    <property type="match status" value="1"/>
</dbReference>
<dbReference type="EMBL" id="KB405067">
    <property type="protein sequence ID" value="EMF55585.1"/>
    <property type="molecule type" value="Genomic_DNA"/>
</dbReference>
<evidence type="ECO:0000256" key="4">
    <source>
        <dbReference type="ARBA" id="ARBA00023163"/>
    </source>
</evidence>
<gene>
    <name evidence="7" type="ORF">SBD_2898</name>
</gene>
<sequence>MGPVTGPRDERTVAATPSARRRVNATPTRTTTIPLTASAAAIGRQLAEPQTAPADLRTGRTGRLSVRYFATAGAALVAPAVARPRAEHPRVRVEPGLADPDDPLPAVKGGRAGLALVVRPGGADPEGVTLLRLLDDTYCAVLPAAHPLADRPALARSEWPGPRLDAQLEACAQAAGFRPRFVVESEDYTTAQGFVATGLGVGHIPGLGLGSPTRTPSYAASAGRNPGAPSPRPSAGRLRRSRP</sequence>
<proteinExistence type="inferred from homology"/>
<dbReference type="GeneID" id="96271561"/>
<feature type="region of interest" description="Disordered" evidence="5">
    <location>
        <begin position="207"/>
        <end position="243"/>
    </location>
</feature>
<dbReference type="Pfam" id="PF03466">
    <property type="entry name" value="LysR_substrate"/>
    <property type="match status" value="1"/>
</dbReference>
<feature type="region of interest" description="Disordered" evidence="5">
    <location>
        <begin position="1"/>
        <end position="28"/>
    </location>
</feature>
<evidence type="ECO:0000256" key="1">
    <source>
        <dbReference type="ARBA" id="ARBA00009437"/>
    </source>
</evidence>
<protein>
    <submittedName>
        <fullName evidence="7">LysR family transcriptional regulator</fullName>
    </submittedName>
</protein>
<evidence type="ECO:0000256" key="5">
    <source>
        <dbReference type="SAM" id="MobiDB-lite"/>
    </source>
</evidence>
<evidence type="ECO:0000313" key="8">
    <source>
        <dbReference type="Proteomes" id="UP000030760"/>
    </source>
</evidence>
<keyword evidence="3" id="KW-0238">DNA-binding</keyword>
<dbReference type="AlphaFoldDB" id="M3FRI9"/>
<dbReference type="RefSeq" id="WP_005478476.1">
    <property type="nucleotide sequence ID" value="NZ_KB405067.1"/>
</dbReference>
<dbReference type="InterPro" id="IPR005119">
    <property type="entry name" value="LysR_subst-bd"/>
</dbReference>
<dbReference type="GO" id="GO:0003700">
    <property type="term" value="F:DNA-binding transcription factor activity"/>
    <property type="evidence" value="ECO:0007669"/>
    <property type="project" value="TreeGrafter"/>
</dbReference>
<evidence type="ECO:0000259" key="6">
    <source>
        <dbReference type="Pfam" id="PF03466"/>
    </source>
</evidence>
<evidence type="ECO:0000313" key="7">
    <source>
        <dbReference type="EMBL" id="EMF55585.1"/>
    </source>
</evidence>
<name>M3FRI9_9ACTN</name>
<dbReference type="PANTHER" id="PTHR30346:SF29">
    <property type="entry name" value="LYSR SUBSTRATE-BINDING"/>
    <property type="match status" value="1"/>
</dbReference>
<evidence type="ECO:0000256" key="3">
    <source>
        <dbReference type="ARBA" id="ARBA00023125"/>
    </source>
</evidence>
<accession>M3FRI9</accession>
<keyword evidence="4" id="KW-0804">Transcription</keyword>
<feature type="domain" description="LysR substrate-binding" evidence="6">
    <location>
        <begin position="59"/>
        <end position="207"/>
    </location>
</feature>